<dbReference type="RefSeq" id="WP_338277196.1">
    <property type="nucleotide sequence ID" value="NZ_BTTX01000002.1"/>
</dbReference>
<reference evidence="1 2" key="1">
    <citation type="journal article" date="2024" name="Arch. Microbiol.">
        <title>Corallococcus caeni sp. nov., a novel myxobacterium isolated from activated sludge.</title>
        <authorList>
            <person name="Tomita S."/>
            <person name="Nakai R."/>
            <person name="Kuroda K."/>
            <person name="Kurashita H."/>
            <person name="Hatamoto M."/>
            <person name="Yamaguchi T."/>
            <person name="Narihiro T."/>
        </authorList>
    </citation>
    <scope>NUCLEOTIDE SEQUENCE [LARGE SCALE GENOMIC DNA]</scope>
    <source>
        <strain evidence="1 2">NO1</strain>
    </source>
</reference>
<accession>A0ABQ6QQS9</accession>
<comment type="caution">
    <text evidence="1">The sequence shown here is derived from an EMBL/GenBank/DDBJ whole genome shotgun (WGS) entry which is preliminary data.</text>
</comment>
<keyword evidence="2" id="KW-1185">Reference proteome</keyword>
<protein>
    <submittedName>
        <fullName evidence="1">Uncharacterized protein</fullName>
    </submittedName>
</protein>
<dbReference type="Proteomes" id="UP001342631">
    <property type="component" value="Unassembled WGS sequence"/>
</dbReference>
<proteinExistence type="predicted"/>
<dbReference type="EMBL" id="BTTX01000002">
    <property type="protein sequence ID" value="GMU06383.1"/>
    <property type="molecule type" value="Genomic_DNA"/>
</dbReference>
<organism evidence="1 2">
    <name type="scientific">Corallococcus caeni</name>
    <dbReference type="NCBI Taxonomy" id="3082388"/>
    <lineage>
        <taxon>Bacteria</taxon>
        <taxon>Pseudomonadati</taxon>
        <taxon>Myxococcota</taxon>
        <taxon>Myxococcia</taxon>
        <taxon>Myxococcales</taxon>
        <taxon>Cystobacterineae</taxon>
        <taxon>Myxococcaceae</taxon>
        <taxon>Corallococcus</taxon>
    </lineage>
</organism>
<gene>
    <name evidence="1" type="ORF">ASNO1_26360</name>
</gene>
<evidence type="ECO:0000313" key="2">
    <source>
        <dbReference type="Proteomes" id="UP001342631"/>
    </source>
</evidence>
<name>A0ABQ6QQS9_9BACT</name>
<evidence type="ECO:0000313" key="1">
    <source>
        <dbReference type="EMBL" id="GMU06383.1"/>
    </source>
</evidence>
<sequence length="160" mass="17817">MPKAPSDSSRRLAVLEPKDKLGSLTSWWKADSLEVLRYRMYKIKVGDVKASTLSFELVGDGWQNHPKRHQSVDLDVAAHVYPEIPSTLRNAKKEQYAFLLLTDAFMTQATEIGEGDLEKYAEGGGKWPFGAGGKKLTKSDAIEALSTLQALIDHWPEDLT</sequence>